<dbReference type="Proteomes" id="UP001732700">
    <property type="component" value="Chromosome 4A"/>
</dbReference>
<reference evidence="1" key="2">
    <citation type="submission" date="2025-09" db="UniProtKB">
        <authorList>
            <consortium name="EnsemblPlants"/>
        </authorList>
    </citation>
    <scope>IDENTIFICATION</scope>
</reference>
<accession>A0ACD5WQ75</accession>
<proteinExistence type="predicted"/>
<dbReference type="EnsemblPlants" id="AVESA.00010b.r2.4AG0652760.1">
    <property type="protein sequence ID" value="AVESA.00010b.r2.4AG0652760.1.CDS.1"/>
    <property type="gene ID" value="AVESA.00010b.r2.4AG0652760"/>
</dbReference>
<sequence>MVSSTTPDALFAILLECPVARQAWHETLAWLRMTAAPPDHEASITEWWQQAKTCTPKPMRKGLASISLIIPWMIWKHGNNVVFDGARPSAHSLIKSIKEEARLWARGRR</sequence>
<keyword evidence="2" id="KW-1185">Reference proteome</keyword>
<name>A0ACD5WQ75_AVESA</name>
<protein>
    <submittedName>
        <fullName evidence="1">Uncharacterized protein</fullName>
    </submittedName>
</protein>
<evidence type="ECO:0000313" key="1">
    <source>
        <dbReference type="EnsemblPlants" id="AVESA.00010b.r2.4AG0652760.1.CDS.1"/>
    </source>
</evidence>
<reference evidence="1" key="1">
    <citation type="submission" date="2021-05" db="EMBL/GenBank/DDBJ databases">
        <authorList>
            <person name="Scholz U."/>
            <person name="Mascher M."/>
            <person name="Fiebig A."/>
        </authorList>
    </citation>
    <scope>NUCLEOTIDE SEQUENCE [LARGE SCALE GENOMIC DNA]</scope>
</reference>
<evidence type="ECO:0000313" key="2">
    <source>
        <dbReference type="Proteomes" id="UP001732700"/>
    </source>
</evidence>
<organism evidence="1 2">
    <name type="scientific">Avena sativa</name>
    <name type="common">Oat</name>
    <dbReference type="NCBI Taxonomy" id="4498"/>
    <lineage>
        <taxon>Eukaryota</taxon>
        <taxon>Viridiplantae</taxon>
        <taxon>Streptophyta</taxon>
        <taxon>Embryophyta</taxon>
        <taxon>Tracheophyta</taxon>
        <taxon>Spermatophyta</taxon>
        <taxon>Magnoliopsida</taxon>
        <taxon>Liliopsida</taxon>
        <taxon>Poales</taxon>
        <taxon>Poaceae</taxon>
        <taxon>BOP clade</taxon>
        <taxon>Pooideae</taxon>
        <taxon>Poodae</taxon>
        <taxon>Poeae</taxon>
        <taxon>Poeae Chloroplast Group 1 (Aveneae type)</taxon>
        <taxon>Aveninae</taxon>
        <taxon>Avena</taxon>
    </lineage>
</organism>